<evidence type="ECO:0000256" key="4">
    <source>
        <dbReference type="HAMAP-Rule" id="MF_03028"/>
    </source>
</evidence>
<accession>A0A194PEC6</accession>
<dbReference type="PANTHER" id="PTHR12221">
    <property type="entry name" value="PESCADILLO - RELATED"/>
    <property type="match status" value="1"/>
</dbReference>
<dbReference type="GO" id="GO:0003723">
    <property type="term" value="F:RNA binding"/>
    <property type="evidence" value="ECO:0007669"/>
    <property type="project" value="TreeGrafter"/>
</dbReference>
<name>A0A194PEC6_PAPXU</name>
<feature type="region of interest" description="Disordered" evidence="5">
    <location>
        <begin position="586"/>
        <end position="611"/>
    </location>
</feature>
<gene>
    <name evidence="7" type="ORF">RR46_15126</name>
</gene>
<evidence type="ECO:0000256" key="5">
    <source>
        <dbReference type="SAM" id="MobiDB-lite"/>
    </source>
</evidence>
<feature type="compositionally biased region" description="Acidic residues" evidence="5">
    <location>
        <begin position="491"/>
        <end position="509"/>
    </location>
</feature>
<proteinExistence type="inferred from homology"/>
<feature type="region of interest" description="Disordered" evidence="5">
    <location>
        <begin position="438"/>
        <end position="538"/>
    </location>
</feature>
<comment type="similarity">
    <text evidence="4">Belongs to the pescadillo family.</text>
</comment>
<dbReference type="SUPFAM" id="SSF52113">
    <property type="entry name" value="BRCT domain"/>
    <property type="match status" value="1"/>
</dbReference>
<feature type="compositionally biased region" description="Acidic residues" evidence="5">
    <location>
        <begin position="453"/>
        <end position="481"/>
    </location>
</feature>
<evidence type="ECO:0000313" key="8">
    <source>
        <dbReference type="Proteomes" id="UP000053268"/>
    </source>
</evidence>
<dbReference type="HAMAP" id="MF_03028">
    <property type="entry name" value="Pescadillo"/>
    <property type="match status" value="1"/>
</dbReference>
<evidence type="ECO:0000256" key="1">
    <source>
        <dbReference type="ARBA" id="ARBA00022517"/>
    </source>
</evidence>
<keyword evidence="2 4" id="KW-0698">rRNA processing</keyword>
<dbReference type="STRING" id="66420.A0A194PEC6"/>
<dbReference type="GO" id="GO:0070545">
    <property type="term" value="C:PeBoW complex"/>
    <property type="evidence" value="ECO:0007669"/>
    <property type="project" value="TreeGrafter"/>
</dbReference>
<evidence type="ECO:0000256" key="3">
    <source>
        <dbReference type="ARBA" id="ARBA00023242"/>
    </source>
</evidence>
<sequence length="611" mass="71390">MVSKKKKKYSSGEGAQFMTRKAALKKLQLSLKDFRRICILKGIYPREPRNRKRAQKGAGGIKTLYHTKDIKFLLHEPIIWKLRDLKVYQQKIRKARATREFGRMRKYLRDYPSINIDHIVKERYPTFVDALRDLDDCLTLCFLFSTFPSLKKVPRDQSLLCRRLSVEFMHAVIAAKALRKVFISIKGYYYQAEFEGQTITWIVPHHFSFQPQSKDEVDFKIMSTFVEFYTMMLGFINFKLFHSLNLVYPPQLTAGFTPETDKDLVDEHAYVAERIAALNISVAKIAGSNEVEELPEIDVFQTEDGDPQKLEEAKLEVEKVKNLKTMFKGLKFFLNREVPREPLVFIIRCFGGEVSWDKDHFVGATFDESDESIAYQIVDRPSMDKQYLSRYYVQPQWVFDSVNARTLLPINKYLMGAVLPPHLSPFVDKVKDQVYMPPEERALKDPNFKPLDDEPSGSDIEEASDEDAEEKEEDSSEEDDEKALTRQYQQEVEEDSASDDEEDGEDDLDPEKKKLAKEKKKAMAVSTGVTHKENPYQKEIEDKQAFRLREKLARKKHRNLYKSMKAGQEQRKKEIWLLRKKRRLHDEKVKEEKKAEKRKQKMQALEAASSN</sequence>
<evidence type="ECO:0000256" key="2">
    <source>
        <dbReference type="ARBA" id="ARBA00022552"/>
    </source>
</evidence>
<dbReference type="Gene3D" id="3.40.50.10190">
    <property type="entry name" value="BRCT domain"/>
    <property type="match status" value="1"/>
</dbReference>
<dbReference type="InterPro" id="IPR010613">
    <property type="entry name" value="PES"/>
</dbReference>
<keyword evidence="8" id="KW-1185">Reference proteome</keyword>
<evidence type="ECO:0000313" key="7">
    <source>
        <dbReference type="EMBL" id="KPI91622.1"/>
    </source>
</evidence>
<reference evidence="7 8" key="1">
    <citation type="journal article" date="2015" name="Nat. Commun.">
        <title>Outbred genome sequencing and CRISPR/Cas9 gene editing in butterflies.</title>
        <authorList>
            <person name="Li X."/>
            <person name="Fan D."/>
            <person name="Zhang W."/>
            <person name="Liu G."/>
            <person name="Zhang L."/>
            <person name="Zhao L."/>
            <person name="Fang X."/>
            <person name="Chen L."/>
            <person name="Dong Y."/>
            <person name="Chen Y."/>
            <person name="Ding Y."/>
            <person name="Zhao R."/>
            <person name="Feng M."/>
            <person name="Zhu Y."/>
            <person name="Feng Y."/>
            <person name="Jiang X."/>
            <person name="Zhu D."/>
            <person name="Xiang H."/>
            <person name="Feng X."/>
            <person name="Li S."/>
            <person name="Wang J."/>
            <person name="Zhang G."/>
            <person name="Kronforst M.R."/>
            <person name="Wang W."/>
        </authorList>
    </citation>
    <scope>NUCLEOTIDE SEQUENCE [LARGE SCALE GENOMIC DNA]</scope>
    <source>
        <strain evidence="7">Ya'a_city_454_Px</strain>
        <tissue evidence="7">Whole body</tissue>
    </source>
</reference>
<dbReference type="GO" id="GO:0000463">
    <property type="term" value="P:maturation of LSU-rRNA from tricistronic rRNA transcript (SSU-rRNA, 5.8S rRNA, LSU-rRNA)"/>
    <property type="evidence" value="ECO:0007669"/>
    <property type="project" value="UniProtKB-UniRule"/>
</dbReference>
<dbReference type="AlphaFoldDB" id="A0A194PEC6"/>
<keyword evidence="1 4" id="KW-0690">Ribosome biogenesis</keyword>
<dbReference type="InterPro" id="IPR001357">
    <property type="entry name" value="BRCT_dom"/>
</dbReference>
<feature type="compositionally biased region" description="Basic and acidic residues" evidence="5">
    <location>
        <begin position="586"/>
        <end position="595"/>
    </location>
</feature>
<dbReference type="FunFam" id="3.40.50.10190:FF:000002">
    <property type="entry name" value="Pescadillo homolog"/>
    <property type="match status" value="1"/>
</dbReference>
<dbReference type="SMART" id="SM00292">
    <property type="entry name" value="BRCT"/>
    <property type="match status" value="1"/>
</dbReference>
<dbReference type="GO" id="GO:0030687">
    <property type="term" value="C:preribosome, large subunit precursor"/>
    <property type="evidence" value="ECO:0007669"/>
    <property type="project" value="UniProtKB-UniRule"/>
</dbReference>
<dbReference type="CDD" id="cd17709">
    <property type="entry name" value="BRCT_pescadillo_like"/>
    <property type="match status" value="1"/>
</dbReference>
<dbReference type="Proteomes" id="UP000053268">
    <property type="component" value="Unassembled WGS sequence"/>
</dbReference>
<organism evidence="7 8">
    <name type="scientific">Papilio xuthus</name>
    <name type="common">Asian swallowtail butterfly</name>
    <dbReference type="NCBI Taxonomy" id="66420"/>
    <lineage>
        <taxon>Eukaryota</taxon>
        <taxon>Metazoa</taxon>
        <taxon>Ecdysozoa</taxon>
        <taxon>Arthropoda</taxon>
        <taxon>Hexapoda</taxon>
        <taxon>Insecta</taxon>
        <taxon>Pterygota</taxon>
        <taxon>Neoptera</taxon>
        <taxon>Endopterygota</taxon>
        <taxon>Lepidoptera</taxon>
        <taxon>Glossata</taxon>
        <taxon>Ditrysia</taxon>
        <taxon>Papilionoidea</taxon>
        <taxon>Papilionidae</taxon>
        <taxon>Papilioninae</taxon>
        <taxon>Papilio</taxon>
    </lineage>
</organism>
<evidence type="ECO:0000259" key="6">
    <source>
        <dbReference type="PROSITE" id="PS50172"/>
    </source>
</evidence>
<feature type="compositionally biased region" description="Basic and acidic residues" evidence="5">
    <location>
        <begin position="438"/>
        <end position="452"/>
    </location>
</feature>
<protein>
    <recommendedName>
        <fullName evidence="4">Pescadillo homolog</fullName>
    </recommendedName>
</protein>
<dbReference type="EMBL" id="KQ459606">
    <property type="protein sequence ID" value="KPI91622.1"/>
    <property type="molecule type" value="Genomic_DNA"/>
</dbReference>
<dbReference type="Pfam" id="PF06732">
    <property type="entry name" value="Pescadillo_N"/>
    <property type="match status" value="1"/>
</dbReference>
<dbReference type="GO" id="GO:0000466">
    <property type="term" value="P:maturation of 5.8S rRNA from tricistronic rRNA transcript (SSU-rRNA, 5.8S rRNA, LSU-rRNA)"/>
    <property type="evidence" value="ECO:0007669"/>
    <property type="project" value="UniProtKB-UniRule"/>
</dbReference>
<dbReference type="PROSITE" id="PS50172">
    <property type="entry name" value="BRCT"/>
    <property type="match status" value="1"/>
</dbReference>
<comment type="subcellular location">
    <subcellularLocation>
        <location evidence="4">Nucleus</location>
        <location evidence="4">Nucleolus</location>
    </subcellularLocation>
    <subcellularLocation>
        <location evidence="4">Nucleus</location>
        <location evidence="4">Nucleoplasm</location>
    </subcellularLocation>
</comment>
<feature type="domain" description="BRCT" evidence="6">
    <location>
        <begin position="322"/>
        <end position="415"/>
    </location>
</feature>
<dbReference type="GO" id="GO:0005654">
    <property type="term" value="C:nucleoplasm"/>
    <property type="evidence" value="ECO:0007669"/>
    <property type="project" value="UniProtKB-SubCell"/>
</dbReference>
<dbReference type="InterPro" id="IPR036420">
    <property type="entry name" value="BRCT_dom_sf"/>
</dbReference>
<dbReference type="Pfam" id="PF16589">
    <property type="entry name" value="BRCT_2"/>
    <property type="match status" value="1"/>
</dbReference>
<keyword evidence="3 4" id="KW-0539">Nucleus</keyword>
<dbReference type="GO" id="GO:0043021">
    <property type="term" value="F:ribonucleoprotein complex binding"/>
    <property type="evidence" value="ECO:0007669"/>
    <property type="project" value="UniProtKB-UniRule"/>
</dbReference>
<dbReference type="PANTHER" id="PTHR12221:SF6">
    <property type="entry name" value="PESCADILLO HOMOLOG"/>
    <property type="match status" value="1"/>
</dbReference>
<comment type="function">
    <text evidence="4">Required for maturation of ribosomal RNAs and formation of the large ribosomal subunit.</text>
</comment>